<protein>
    <recommendedName>
        <fullName evidence="3">Nucleotidyltransferase family protein</fullName>
    </recommendedName>
</protein>
<organism evidence="1 2">
    <name type="scientific">Thalassotalea mangrovi</name>
    <dbReference type="NCBI Taxonomy" id="2572245"/>
    <lineage>
        <taxon>Bacteria</taxon>
        <taxon>Pseudomonadati</taxon>
        <taxon>Pseudomonadota</taxon>
        <taxon>Gammaproteobacteria</taxon>
        <taxon>Alteromonadales</taxon>
        <taxon>Colwelliaceae</taxon>
        <taxon>Thalassotalea</taxon>
    </lineage>
</organism>
<dbReference type="EMBL" id="SWDB01000027">
    <property type="protein sequence ID" value="TKB44659.1"/>
    <property type="molecule type" value="Genomic_DNA"/>
</dbReference>
<proteinExistence type="predicted"/>
<keyword evidence="2" id="KW-1185">Reference proteome</keyword>
<dbReference type="Proteomes" id="UP000307999">
    <property type="component" value="Unassembled WGS sequence"/>
</dbReference>
<accession>A0A4U1B3S0</accession>
<gene>
    <name evidence="1" type="ORF">E8M12_11010</name>
</gene>
<dbReference type="InterPro" id="IPR039498">
    <property type="entry name" value="NTP_transf_5"/>
</dbReference>
<comment type="caution">
    <text evidence="1">The sequence shown here is derived from an EMBL/GenBank/DDBJ whole genome shotgun (WGS) entry which is preliminary data.</text>
</comment>
<name>A0A4U1B3S0_9GAMM</name>
<dbReference type="OrthoDB" id="6396662at2"/>
<evidence type="ECO:0008006" key="3">
    <source>
        <dbReference type="Google" id="ProtNLM"/>
    </source>
</evidence>
<sequence length="386" mass="44809">MGAKPAKVTRQTFIELGLLLSDNTKPTDIDHDLMITLQTEELYLPLIELSNQFWLTGALCYRLKKLKIFSQLPHILQQYLNEVSTLYRQRNIDIKQETTDIHQLLADANIEHILLKGAASLFNATYPSPAMRYMCDVDILVNPEQQQQAFSLLEQYGYQTDEAPYALHSDNHHHAPSLCKPNSMCGIEIHRQGLKAPASEVLSDTCMWQGAEPLVVRGELTCWQLNPTDQAIHCIAHSEISHFGYRQKHLDLRQFYHLYRLICHYQQDIDWRRVEKHFQLVNQQGLLQATLQGIALLFNQLTPVTRDNSAAKQHIEQRIRIFCQDSKLRQKWLKLSRILSGYGREQIAFTYNVSGILGIAKARCRHLMRHVKLLLNSEYRHNFWAE</sequence>
<dbReference type="AlphaFoldDB" id="A0A4U1B3S0"/>
<dbReference type="RefSeq" id="WP_136736193.1">
    <property type="nucleotide sequence ID" value="NZ_SWDB01000027.1"/>
</dbReference>
<evidence type="ECO:0000313" key="2">
    <source>
        <dbReference type="Proteomes" id="UP000307999"/>
    </source>
</evidence>
<reference evidence="1 2" key="1">
    <citation type="submission" date="2019-04" db="EMBL/GenBank/DDBJ databases">
        <title>Thalassotalea guangxiensis sp. nov., isolated from sediment of the coastal wetland.</title>
        <authorList>
            <person name="Zheng S."/>
            <person name="Zhang D."/>
        </authorList>
    </citation>
    <scope>NUCLEOTIDE SEQUENCE [LARGE SCALE GENOMIC DNA]</scope>
    <source>
        <strain evidence="1 2">ZS-4</strain>
    </source>
</reference>
<dbReference type="Pfam" id="PF14907">
    <property type="entry name" value="NTP_transf_5"/>
    <property type="match status" value="1"/>
</dbReference>
<evidence type="ECO:0000313" key="1">
    <source>
        <dbReference type="EMBL" id="TKB44659.1"/>
    </source>
</evidence>